<dbReference type="Gene3D" id="1.25.40.10">
    <property type="entry name" value="Tetratricopeptide repeat domain"/>
    <property type="match status" value="1"/>
</dbReference>
<proteinExistence type="predicted"/>
<accession>A0AAV5IZK5</accession>
<dbReference type="AlphaFoldDB" id="A0AAV5IZK5"/>
<reference evidence="1 2" key="1">
    <citation type="journal article" date="2021" name="Commun. Biol.">
        <title>The genome of Shorea leprosula (Dipterocarpaceae) highlights the ecological relevance of drought in aseasonal tropical rainforests.</title>
        <authorList>
            <person name="Ng K.K.S."/>
            <person name="Kobayashi M.J."/>
            <person name="Fawcett J.A."/>
            <person name="Hatakeyama M."/>
            <person name="Paape T."/>
            <person name="Ng C.H."/>
            <person name="Ang C.C."/>
            <person name="Tnah L.H."/>
            <person name="Lee C.T."/>
            <person name="Nishiyama T."/>
            <person name="Sese J."/>
            <person name="O'Brien M.J."/>
            <person name="Copetti D."/>
            <person name="Mohd Noor M.I."/>
            <person name="Ong R.C."/>
            <person name="Putra M."/>
            <person name="Sireger I.Z."/>
            <person name="Indrioko S."/>
            <person name="Kosugi Y."/>
            <person name="Izuno A."/>
            <person name="Isagi Y."/>
            <person name="Lee S.L."/>
            <person name="Shimizu K.K."/>
        </authorList>
    </citation>
    <scope>NUCLEOTIDE SEQUENCE [LARGE SCALE GENOMIC DNA]</scope>
    <source>
        <strain evidence="1">214</strain>
    </source>
</reference>
<dbReference type="PANTHER" id="PTHR26312:SF181">
    <property type="entry name" value="TETRATRICOPEPTIDE REPEAT (TPR)-LIKE SUPERFAMILY PROTEIN"/>
    <property type="match status" value="1"/>
</dbReference>
<dbReference type="InterPro" id="IPR011990">
    <property type="entry name" value="TPR-like_helical_dom_sf"/>
</dbReference>
<keyword evidence="2" id="KW-1185">Reference proteome</keyword>
<name>A0AAV5IZK5_9ROSI</name>
<comment type="caution">
    <text evidence="1">The sequence shown here is derived from an EMBL/GenBank/DDBJ whole genome shotgun (WGS) entry which is preliminary data.</text>
</comment>
<protein>
    <submittedName>
        <fullName evidence="1">Uncharacterized protein</fullName>
    </submittedName>
</protein>
<organism evidence="1 2">
    <name type="scientific">Rubroshorea leprosula</name>
    <dbReference type="NCBI Taxonomy" id="152421"/>
    <lineage>
        <taxon>Eukaryota</taxon>
        <taxon>Viridiplantae</taxon>
        <taxon>Streptophyta</taxon>
        <taxon>Embryophyta</taxon>
        <taxon>Tracheophyta</taxon>
        <taxon>Spermatophyta</taxon>
        <taxon>Magnoliopsida</taxon>
        <taxon>eudicotyledons</taxon>
        <taxon>Gunneridae</taxon>
        <taxon>Pentapetalae</taxon>
        <taxon>rosids</taxon>
        <taxon>malvids</taxon>
        <taxon>Malvales</taxon>
        <taxon>Dipterocarpaceae</taxon>
        <taxon>Rubroshorea</taxon>
    </lineage>
</organism>
<sequence length="236" mass="25721">MLLRSASTPILKYPQSLTGFDGAGSLFLNRPVSMTASPIKKIERTASDGNLKLLIIPGRKNFCTSPMGSPVGIKEDGMGVFATTKEPTSGGGGDVGSGGFSTGGDGCGDWGRVKDSLEEYYQMMIETYPRDCVLLANYAKYLKEVQGDLLKAEEYCERAILVNGNGDSLSLYAELIWSNHKDAARAKAYFEQATKASPNDCHVHAAFARFLWDAEHAWIQRKFRAANAICQNETCL</sequence>
<dbReference type="Proteomes" id="UP001054252">
    <property type="component" value="Unassembled WGS sequence"/>
</dbReference>
<dbReference type="EMBL" id="BPVZ01000020">
    <property type="protein sequence ID" value="GKV03263.1"/>
    <property type="molecule type" value="Genomic_DNA"/>
</dbReference>
<gene>
    <name evidence="1" type="ORF">SLEP1_g15600</name>
</gene>
<evidence type="ECO:0000313" key="1">
    <source>
        <dbReference type="EMBL" id="GKV03263.1"/>
    </source>
</evidence>
<evidence type="ECO:0000313" key="2">
    <source>
        <dbReference type="Proteomes" id="UP001054252"/>
    </source>
</evidence>
<dbReference type="PANTHER" id="PTHR26312">
    <property type="entry name" value="TETRATRICOPEPTIDE REPEAT PROTEIN 5"/>
    <property type="match status" value="1"/>
</dbReference>
<dbReference type="SUPFAM" id="SSF48452">
    <property type="entry name" value="TPR-like"/>
    <property type="match status" value="1"/>
</dbReference>